<dbReference type="OrthoDB" id="9789567at2"/>
<dbReference type="eggNOG" id="COG0603">
    <property type="taxonomic scope" value="Bacteria"/>
</dbReference>
<keyword evidence="3 10" id="KW-0479">Metal-binding</keyword>
<evidence type="ECO:0000256" key="6">
    <source>
        <dbReference type="ARBA" id="ARBA00022840"/>
    </source>
</evidence>
<evidence type="ECO:0000313" key="11">
    <source>
        <dbReference type="EMBL" id="AEW92950.1"/>
    </source>
</evidence>
<dbReference type="HAMAP" id="MF_01633">
    <property type="entry name" value="QueC"/>
    <property type="match status" value="1"/>
</dbReference>
<accession>F8JT15</accession>
<feature type="binding site" evidence="10">
    <location>
        <begin position="10"/>
        <end position="20"/>
    </location>
    <ligand>
        <name>ATP</name>
        <dbReference type="ChEBI" id="CHEBI:30616"/>
    </ligand>
</feature>
<dbReference type="CDD" id="cd01995">
    <property type="entry name" value="QueC-like"/>
    <property type="match status" value="1"/>
</dbReference>
<comment type="cofactor">
    <cofactor evidence="10">
        <name>Zn(2+)</name>
        <dbReference type="ChEBI" id="CHEBI:29105"/>
    </cofactor>
    <text evidence="10">Binds 1 zinc ion per subunit.</text>
</comment>
<keyword evidence="2 10" id="KW-0436">Ligase</keyword>
<accession>G8WRD3</accession>
<dbReference type="STRING" id="1003195.SCATT_05790"/>
<dbReference type="EC" id="6.3.4.20" evidence="8 10"/>
<dbReference type="InterPro" id="IPR014729">
    <property type="entry name" value="Rossmann-like_a/b/a_fold"/>
</dbReference>
<evidence type="ECO:0000313" key="12">
    <source>
        <dbReference type="Proteomes" id="UP000007842"/>
    </source>
</evidence>
<comment type="catalytic activity">
    <reaction evidence="9 10">
        <text>7-carboxy-7-carbaguanine + NH4(+) + 2 ATP = 7-cyano-7-carbaguanine + 2 AMP + 2 diphosphate + 2 H(+)</text>
        <dbReference type="Rhea" id="RHEA:27982"/>
        <dbReference type="ChEBI" id="CHEBI:15378"/>
        <dbReference type="ChEBI" id="CHEBI:28938"/>
        <dbReference type="ChEBI" id="CHEBI:30616"/>
        <dbReference type="ChEBI" id="CHEBI:33019"/>
        <dbReference type="ChEBI" id="CHEBI:45075"/>
        <dbReference type="ChEBI" id="CHEBI:61036"/>
        <dbReference type="ChEBI" id="CHEBI:456215"/>
        <dbReference type="EC" id="6.3.4.20"/>
    </reaction>
</comment>
<dbReference type="RefSeq" id="WP_014141349.1">
    <property type="nucleotide sequence ID" value="NC_016111.1"/>
</dbReference>
<dbReference type="GO" id="GO:0008616">
    <property type="term" value="P:tRNA queuosine(34) biosynthetic process"/>
    <property type="evidence" value="ECO:0007669"/>
    <property type="project" value="UniProtKB-UniRule"/>
</dbReference>
<name>F8JT15_STREN</name>
<keyword evidence="12" id="KW-1185">Reference proteome</keyword>
<keyword evidence="10" id="KW-0671">Queuosine biosynthesis</keyword>
<dbReference type="GO" id="GO:0008270">
    <property type="term" value="F:zinc ion binding"/>
    <property type="evidence" value="ECO:0007669"/>
    <property type="project" value="UniProtKB-UniRule"/>
</dbReference>
<dbReference type="Gene3D" id="3.40.50.620">
    <property type="entry name" value="HUPs"/>
    <property type="match status" value="1"/>
</dbReference>
<dbReference type="GO" id="GO:0016879">
    <property type="term" value="F:ligase activity, forming carbon-nitrogen bonds"/>
    <property type="evidence" value="ECO:0007669"/>
    <property type="project" value="UniProtKB-UniRule"/>
</dbReference>
<keyword evidence="5 10" id="KW-0862">Zinc</keyword>
<feature type="binding site" evidence="10">
    <location>
        <position position="203"/>
    </location>
    <ligand>
        <name>Zn(2+)</name>
        <dbReference type="ChEBI" id="CHEBI:29105"/>
    </ligand>
</feature>
<sequence length="223" mass="24056">MSRPLAVLSFSGGMDSTTLAAHYHDSGYEMMLLSFDYGQRHSRELLAARRVAQHFDAEHQVVDLTAVGALMPGSALTDPAIEVPDGHYEAESMRVTVVPNRNAIMANIAVGIAAARRAQLVGLGIHAGDHAIYPDCRPAFLDALRACVTRALEGHHTPRIEAPFITWTKAQIAEHAHLLGAPLGLSWSCYKGQKQHCGTCGTCTERREAFADAGVPDPTDYAV</sequence>
<organism evidence="11 12">
    <name type="scientific">Streptantibioticus cattleyicolor (strain ATCC 35852 / DSM 46488 / JCM 4925 / NBRC 14057 / NRRL 8057)</name>
    <name type="common">Streptomyces cattleya</name>
    <dbReference type="NCBI Taxonomy" id="1003195"/>
    <lineage>
        <taxon>Bacteria</taxon>
        <taxon>Bacillati</taxon>
        <taxon>Actinomycetota</taxon>
        <taxon>Actinomycetes</taxon>
        <taxon>Kitasatosporales</taxon>
        <taxon>Streptomycetaceae</taxon>
        <taxon>Streptantibioticus</taxon>
    </lineage>
</organism>
<dbReference type="UniPathway" id="UPA00391"/>
<dbReference type="KEGG" id="sct:SCAT_0573"/>
<evidence type="ECO:0000256" key="1">
    <source>
        <dbReference type="ARBA" id="ARBA00005061"/>
    </source>
</evidence>
<dbReference type="PIRSF" id="PIRSF006293">
    <property type="entry name" value="ExsB"/>
    <property type="match status" value="1"/>
</dbReference>
<evidence type="ECO:0000256" key="3">
    <source>
        <dbReference type="ARBA" id="ARBA00022723"/>
    </source>
</evidence>
<dbReference type="AlphaFoldDB" id="F8JT15"/>
<dbReference type="NCBIfam" id="TIGR00364">
    <property type="entry name" value="7-cyano-7-deazaguanine synthase QueC"/>
    <property type="match status" value="1"/>
</dbReference>
<protein>
    <recommendedName>
        <fullName evidence="8 10">7-cyano-7-deazaguanine synthase</fullName>
        <ecNumber evidence="8 10">6.3.4.20</ecNumber>
    </recommendedName>
    <alternativeName>
        <fullName evidence="10">7-cyano-7-carbaguanine synthase</fullName>
    </alternativeName>
    <alternativeName>
        <fullName evidence="10">PreQ(0) synthase</fullName>
    </alternativeName>
    <alternativeName>
        <fullName evidence="10">Queuosine biosynthesis protein QueC</fullName>
    </alternativeName>
</protein>
<reference evidence="12" key="1">
    <citation type="submission" date="2011-12" db="EMBL/GenBank/DDBJ databases">
        <title>Complete genome sequence of Streptomyces cattleya strain DSM 46488.</title>
        <authorList>
            <person name="Ou H.-Y."/>
            <person name="Li P."/>
            <person name="Zhao C."/>
            <person name="O'Hagan D."/>
            <person name="Deng Z."/>
        </authorList>
    </citation>
    <scope>NUCLEOTIDE SEQUENCE [LARGE SCALE GENOMIC DNA]</scope>
    <source>
        <strain evidence="12">ATCC 35852 / DSM 46488 / JCM 4925 / NBRC 14057 / NRRL 8057</strain>
    </source>
</reference>
<dbReference type="PANTHER" id="PTHR42914:SF1">
    <property type="entry name" value="7-CYANO-7-DEAZAGUANINE SYNTHASE"/>
    <property type="match status" value="1"/>
</dbReference>
<dbReference type="SUPFAM" id="SSF52402">
    <property type="entry name" value="Adenine nucleotide alpha hydrolases-like"/>
    <property type="match status" value="1"/>
</dbReference>
<keyword evidence="6 10" id="KW-0067">ATP-binding</keyword>
<dbReference type="Proteomes" id="UP000007842">
    <property type="component" value="Chromosome"/>
</dbReference>
<evidence type="ECO:0000256" key="2">
    <source>
        <dbReference type="ARBA" id="ARBA00022598"/>
    </source>
</evidence>
<comment type="function">
    <text evidence="10">Catalyzes the ATP-dependent conversion of 7-carboxy-7-deazaguanine (CDG) to 7-cyano-7-deazaguanine (preQ(0)).</text>
</comment>
<dbReference type="InterPro" id="IPR018317">
    <property type="entry name" value="QueC"/>
</dbReference>
<evidence type="ECO:0000256" key="9">
    <source>
        <dbReference type="ARBA" id="ARBA00047890"/>
    </source>
</evidence>
<comment type="similarity">
    <text evidence="7 10">Belongs to the QueC family.</text>
</comment>
<evidence type="ECO:0000256" key="4">
    <source>
        <dbReference type="ARBA" id="ARBA00022741"/>
    </source>
</evidence>
<dbReference type="PANTHER" id="PTHR42914">
    <property type="entry name" value="7-CYANO-7-DEAZAGUANINE SYNTHASE"/>
    <property type="match status" value="1"/>
</dbReference>
<proteinExistence type="inferred from homology"/>
<evidence type="ECO:0000256" key="10">
    <source>
        <dbReference type="HAMAP-Rule" id="MF_01633"/>
    </source>
</evidence>
<dbReference type="EMBL" id="CP003219">
    <property type="protein sequence ID" value="AEW92950.1"/>
    <property type="molecule type" value="Genomic_DNA"/>
</dbReference>
<evidence type="ECO:0000256" key="5">
    <source>
        <dbReference type="ARBA" id="ARBA00022833"/>
    </source>
</evidence>
<feature type="binding site" evidence="10">
    <location>
        <position position="197"/>
    </location>
    <ligand>
        <name>Zn(2+)</name>
        <dbReference type="ChEBI" id="CHEBI:29105"/>
    </ligand>
</feature>
<dbReference type="HOGENOM" id="CLU_081854_1_0_11"/>
<evidence type="ECO:0000256" key="7">
    <source>
        <dbReference type="ARBA" id="ARBA00037993"/>
    </source>
</evidence>
<dbReference type="GO" id="GO:0005524">
    <property type="term" value="F:ATP binding"/>
    <property type="evidence" value="ECO:0007669"/>
    <property type="project" value="UniProtKB-UniRule"/>
</dbReference>
<dbReference type="KEGG" id="scy:SCATT_05790"/>
<feature type="binding site" evidence="10">
    <location>
        <position position="200"/>
    </location>
    <ligand>
        <name>Zn(2+)</name>
        <dbReference type="ChEBI" id="CHEBI:29105"/>
    </ligand>
</feature>
<dbReference type="PATRIC" id="fig|1003195.11.peg.2191"/>
<comment type="pathway">
    <text evidence="1 10">Purine metabolism; 7-cyano-7-deazaguanine biosynthesis.</text>
</comment>
<feature type="binding site" evidence="10">
    <location>
        <position position="189"/>
    </location>
    <ligand>
        <name>Zn(2+)</name>
        <dbReference type="ChEBI" id="CHEBI:29105"/>
    </ligand>
</feature>
<gene>
    <name evidence="10" type="primary">queC</name>
    <name evidence="11" type="ordered locus">SCATT_05790</name>
</gene>
<dbReference type="Pfam" id="PF06508">
    <property type="entry name" value="QueC"/>
    <property type="match status" value="1"/>
</dbReference>
<evidence type="ECO:0000256" key="8">
    <source>
        <dbReference type="ARBA" id="ARBA00039149"/>
    </source>
</evidence>
<keyword evidence="4 10" id="KW-0547">Nucleotide-binding</keyword>